<dbReference type="OrthoDB" id="5398712at2"/>
<dbReference type="Proteomes" id="UP000007721">
    <property type="component" value="Chromosome"/>
</dbReference>
<keyword evidence="4" id="KW-1185">Reference proteome</keyword>
<evidence type="ECO:0000256" key="2">
    <source>
        <dbReference type="SAM" id="SignalP"/>
    </source>
</evidence>
<organism evidence="3 4">
    <name type="scientific">Geotalea daltonii (strain DSM 22248 / JCM 15807 / FRC-32)</name>
    <name type="common">Geobacter daltonii</name>
    <dbReference type="NCBI Taxonomy" id="316067"/>
    <lineage>
        <taxon>Bacteria</taxon>
        <taxon>Pseudomonadati</taxon>
        <taxon>Thermodesulfobacteriota</taxon>
        <taxon>Desulfuromonadia</taxon>
        <taxon>Geobacterales</taxon>
        <taxon>Geobacteraceae</taxon>
        <taxon>Geotalea</taxon>
    </lineage>
</organism>
<sequence>MKSTIKNALLAFIGSISTAFAANGAEKTEPSLLLYLFLGFGALIIVFQAVPGIMLFFSMLKGIFVAPKERVLAKKTDKTS</sequence>
<gene>
    <name evidence="3" type="ordered locus">Geob_1598</name>
</gene>
<reference evidence="3 4" key="1">
    <citation type="submission" date="2009-01" db="EMBL/GenBank/DDBJ databases">
        <title>Complete sequence of Geobacter sp. FRC-32.</title>
        <authorList>
            <consortium name="US DOE Joint Genome Institute"/>
            <person name="Lucas S."/>
            <person name="Copeland A."/>
            <person name="Lapidus A."/>
            <person name="Glavina del Rio T."/>
            <person name="Dalin E."/>
            <person name="Tice H."/>
            <person name="Bruce D."/>
            <person name="Goodwin L."/>
            <person name="Pitluck S."/>
            <person name="Saunders E."/>
            <person name="Brettin T."/>
            <person name="Detter J.C."/>
            <person name="Han C."/>
            <person name="Larimer F."/>
            <person name="Land M."/>
            <person name="Hauser L."/>
            <person name="Kyrpides N."/>
            <person name="Ovchinnikova G."/>
            <person name="Kostka J."/>
            <person name="Richardson P."/>
        </authorList>
    </citation>
    <scope>NUCLEOTIDE SEQUENCE [LARGE SCALE GENOMIC DNA]</scope>
    <source>
        <strain evidence="4">DSM 22248 / JCM 15807 / FRC-32</strain>
    </source>
</reference>
<protein>
    <submittedName>
        <fullName evidence="3">Uncharacterized protein</fullName>
    </submittedName>
</protein>
<proteinExistence type="predicted"/>
<keyword evidence="1" id="KW-1133">Transmembrane helix</keyword>
<feature type="chain" id="PRO_5002888785" evidence="2">
    <location>
        <begin position="22"/>
        <end position="80"/>
    </location>
</feature>
<name>B9M5X5_GEODF</name>
<feature type="transmembrane region" description="Helical" evidence="1">
    <location>
        <begin position="34"/>
        <end position="60"/>
    </location>
</feature>
<dbReference type="RefSeq" id="WP_012646685.1">
    <property type="nucleotide sequence ID" value="NC_011979.1"/>
</dbReference>
<dbReference type="KEGG" id="geo:Geob_1598"/>
<keyword evidence="1" id="KW-0812">Transmembrane</keyword>
<dbReference type="HOGENOM" id="CLU_189842_0_0_7"/>
<accession>B9M5X5</accession>
<evidence type="ECO:0000256" key="1">
    <source>
        <dbReference type="SAM" id="Phobius"/>
    </source>
</evidence>
<keyword evidence="2" id="KW-0732">Signal</keyword>
<evidence type="ECO:0000313" key="3">
    <source>
        <dbReference type="EMBL" id="ACM19956.1"/>
    </source>
</evidence>
<feature type="signal peptide" evidence="2">
    <location>
        <begin position="1"/>
        <end position="21"/>
    </location>
</feature>
<keyword evidence="1" id="KW-0472">Membrane</keyword>
<dbReference type="STRING" id="316067.Geob_1598"/>
<evidence type="ECO:0000313" key="4">
    <source>
        <dbReference type="Proteomes" id="UP000007721"/>
    </source>
</evidence>
<dbReference type="AlphaFoldDB" id="B9M5X5"/>
<dbReference type="EMBL" id="CP001390">
    <property type="protein sequence ID" value="ACM19956.1"/>
    <property type="molecule type" value="Genomic_DNA"/>
</dbReference>